<proteinExistence type="predicted"/>
<evidence type="ECO:0000313" key="3">
    <source>
        <dbReference type="Proteomes" id="UP001595818"/>
    </source>
</evidence>
<dbReference type="InterPro" id="IPR021448">
    <property type="entry name" value="DUF3098"/>
</dbReference>
<keyword evidence="1" id="KW-0812">Transmembrane</keyword>
<dbReference type="RefSeq" id="WP_377063300.1">
    <property type="nucleotide sequence ID" value="NZ_JBHSJJ010000004.1"/>
</dbReference>
<evidence type="ECO:0000256" key="1">
    <source>
        <dbReference type="SAM" id="Phobius"/>
    </source>
</evidence>
<keyword evidence="1" id="KW-1133">Transmembrane helix</keyword>
<feature type="transmembrane region" description="Helical" evidence="1">
    <location>
        <begin position="38"/>
        <end position="63"/>
    </location>
</feature>
<organism evidence="2 3">
    <name type="scientific">Negadavirga shengliensis</name>
    <dbReference type="NCBI Taxonomy" id="1389218"/>
    <lineage>
        <taxon>Bacteria</taxon>
        <taxon>Pseudomonadati</taxon>
        <taxon>Bacteroidota</taxon>
        <taxon>Cytophagia</taxon>
        <taxon>Cytophagales</taxon>
        <taxon>Cyclobacteriaceae</taxon>
        <taxon>Negadavirga</taxon>
    </lineage>
</organism>
<name>A0ABV9SZJ9_9BACT</name>
<gene>
    <name evidence="2" type="ORF">ACFPFU_08065</name>
</gene>
<protein>
    <submittedName>
        <fullName evidence="2">DUF3098 domain-containing protein</fullName>
    </submittedName>
</protein>
<comment type="caution">
    <text evidence="2">The sequence shown here is derived from an EMBL/GenBank/DDBJ whole genome shotgun (WGS) entry which is preliminary data.</text>
</comment>
<sequence length="70" mass="7936">MDKNHFPFSKKNYQLMLIGLGIIVLGFAIIGLDNEPHGFGFMGLTLGPIVTLFGFVFQFYAIFYRSEKSK</sequence>
<accession>A0ABV9SZJ9</accession>
<keyword evidence="3" id="KW-1185">Reference proteome</keyword>
<keyword evidence="1" id="KW-0472">Membrane</keyword>
<dbReference type="Proteomes" id="UP001595818">
    <property type="component" value="Unassembled WGS sequence"/>
</dbReference>
<reference evidence="3" key="1">
    <citation type="journal article" date="2019" name="Int. J. Syst. Evol. Microbiol.">
        <title>The Global Catalogue of Microorganisms (GCM) 10K type strain sequencing project: providing services to taxonomists for standard genome sequencing and annotation.</title>
        <authorList>
            <consortium name="The Broad Institute Genomics Platform"/>
            <consortium name="The Broad Institute Genome Sequencing Center for Infectious Disease"/>
            <person name="Wu L."/>
            <person name="Ma J."/>
        </authorList>
    </citation>
    <scope>NUCLEOTIDE SEQUENCE [LARGE SCALE GENOMIC DNA]</scope>
    <source>
        <strain evidence="3">CGMCC 4.7466</strain>
    </source>
</reference>
<dbReference type="EMBL" id="JBHSJJ010000004">
    <property type="protein sequence ID" value="MFC4871637.1"/>
    <property type="molecule type" value="Genomic_DNA"/>
</dbReference>
<feature type="transmembrane region" description="Helical" evidence="1">
    <location>
        <begin position="12"/>
        <end position="32"/>
    </location>
</feature>
<dbReference type="Pfam" id="PF11297">
    <property type="entry name" value="DUF3098"/>
    <property type="match status" value="1"/>
</dbReference>
<evidence type="ECO:0000313" key="2">
    <source>
        <dbReference type="EMBL" id="MFC4871637.1"/>
    </source>
</evidence>